<keyword evidence="8" id="KW-0411">Iron-sulfur</keyword>
<dbReference type="InterPro" id="IPR000192">
    <property type="entry name" value="Aminotrans_V_dom"/>
</dbReference>
<comment type="cofactor">
    <cofactor evidence="1 10">
        <name>pyridoxal 5'-phosphate</name>
        <dbReference type="ChEBI" id="CHEBI:597326"/>
    </cofactor>
</comment>
<dbReference type="AlphaFoldDB" id="A0A0S7BS49"/>
<evidence type="ECO:0000313" key="12">
    <source>
        <dbReference type="EMBL" id="GAP41255.1"/>
    </source>
</evidence>
<evidence type="ECO:0000256" key="6">
    <source>
        <dbReference type="ARBA" id="ARBA00022898"/>
    </source>
</evidence>
<dbReference type="OrthoDB" id="9808002at2"/>
<keyword evidence="5" id="KW-0479">Metal-binding</keyword>
<evidence type="ECO:0000256" key="9">
    <source>
        <dbReference type="ARBA" id="ARBA00050776"/>
    </source>
</evidence>
<keyword evidence="4" id="KW-0808">Transferase</keyword>
<dbReference type="GO" id="GO:0051536">
    <property type="term" value="F:iron-sulfur cluster binding"/>
    <property type="evidence" value="ECO:0007669"/>
    <property type="project" value="UniProtKB-KW"/>
</dbReference>
<evidence type="ECO:0000256" key="5">
    <source>
        <dbReference type="ARBA" id="ARBA00022723"/>
    </source>
</evidence>
<dbReference type="PROSITE" id="PS00595">
    <property type="entry name" value="AA_TRANSFER_CLASS_5"/>
    <property type="match status" value="1"/>
</dbReference>
<name>A0A0S7BS49_9CHLR</name>
<dbReference type="InterPro" id="IPR015424">
    <property type="entry name" value="PyrdxlP-dep_Trfase"/>
</dbReference>
<sequence>MPDISKYFDYAATTPVHPDVVNAMSPYFSECFGNPSSAHRWGQDAFTAVEEARESLSKHFHTNPENICFTGSSTESNNTVLNHFVMSYWNENRKPGHLIISPLEHSAVGQTAQHLHEAGFCVLDYLPVDHHGIVNPDDLSWMIRKDTVLVSVIYGNNEIGSVNPIPDLGNICKTKNVPFHTDATQFAAHQLVDLQKLPVDFISVAAHKCYGPKGIGALISNSKINIMPLIFGGRQEKAQRAGTHNVPYIVGMAKAYALLEAECDNRIHAEKRHRDRIFEQISTKIPDVVITGHPTNRLSNHTSFAFRNVDGLSLLALLDQSGFAVSIGSACRSTSIKGQQQLRNIGLDNEWTNGGLRITVGAFTTDDAVDELTETLARYISFLRKNTR</sequence>
<dbReference type="STRING" id="1678840.ATC1_131240"/>
<dbReference type="Gene3D" id="3.40.640.10">
    <property type="entry name" value="Type I PLP-dependent aspartate aminotransferase-like (Major domain)"/>
    <property type="match status" value="1"/>
</dbReference>
<comment type="catalytic activity">
    <reaction evidence="9">
        <text>(sulfur carrier)-H + L-cysteine = (sulfur carrier)-SH + L-alanine</text>
        <dbReference type="Rhea" id="RHEA:43892"/>
        <dbReference type="Rhea" id="RHEA-COMP:14737"/>
        <dbReference type="Rhea" id="RHEA-COMP:14739"/>
        <dbReference type="ChEBI" id="CHEBI:29917"/>
        <dbReference type="ChEBI" id="CHEBI:35235"/>
        <dbReference type="ChEBI" id="CHEBI:57972"/>
        <dbReference type="ChEBI" id="CHEBI:64428"/>
        <dbReference type="EC" id="2.8.1.7"/>
    </reaction>
</comment>
<comment type="similarity">
    <text evidence="2">Belongs to the class-V pyridoxal-phosphate-dependent aminotransferase family. NifS/IscS subfamily.</text>
</comment>
<feature type="domain" description="Aminotransferase class V" evidence="11">
    <location>
        <begin position="7"/>
        <end position="372"/>
    </location>
</feature>
<dbReference type="Pfam" id="PF00266">
    <property type="entry name" value="Aminotran_5"/>
    <property type="match status" value="1"/>
</dbReference>
<protein>
    <recommendedName>
        <fullName evidence="3">cysteine desulfurase</fullName>
        <ecNumber evidence="3">2.8.1.7</ecNumber>
    </recommendedName>
</protein>
<evidence type="ECO:0000256" key="2">
    <source>
        <dbReference type="ARBA" id="ARBA00006490"/>
    </source>
</evidence>
<dbReference type="Gene3D" id="1.10.260.50">
    <property type="match status" value="1"/>
</dbReference>
<dbReference type="InterPro" id="IPR020578">
    <property type="entry name" value="Aminotrans_V_PyrdxlP_BS"/>
</dbReference>
<organism evidence="12">
    <name type="scientific">Flexilinea flocculi</name>
    <dbReference type="NCBI Taxonomy" id="1678840"/>
    <lineage>
        <taxon>Bacteria</taxon>
        <taxon>Bacillati</taxon>
        <taxon>Chloroflexota</taxon>
        <taxon>Anaerolineae</taxon>
        <taxon>Anaerolineales</taxon>
        <taxon>Anaerolineaceae</taxon>
        <taxon>Flexilinea</taxon>
    </lineage>
</organism>
<evidence type="ECO:0000313" key="13">
    <source>
        <dbReference type="Proteomes" id="UP000053370"/>
    </source>
</evidence>
<dbReference type="PANTHER" id="PTHR11601">
    <property type="entry name" value="CYSTEINE DESULFURYLASE FAMILY MEMBER"/>
    <property type="match status" value="1"/>
</dbReference>
<dbReference type="InterPro" id="IPR016454">
    <property type="entry name" value="Cysteine_dSase"/>
</dbReference>
<accession>A0A0S7BS49</accession>
<reference evidence="12" key="1">
    <citation type="journal article" date="2015" name="Genome Announc.">
        <title>Draft Genome Sequence of Anaerolineae Strain TC1, a Novel Isolate from a Methanogenic Wastewater Treatment System.</title>
        <authorList>
            <person name="Matsuura N."/>
            <person name="Tourlousse D.M."/>
            <person name="Sun L."/>
            <person name="Toyonaga M."/>
            <person name="Kuroda K."/>
            <person name="Ohashi A."/>
            <person name="Cruz R."/>
            <person name="Yamaguchi T."/>
            <person name="Sekiguchi Y."/>
        </authorList>
    </citation>
    <scope>NUCLEOTIDE SEQUENCE [LARGE SCALE GENOMIC DNA]</scope>
    <source>
        <strain evidence="12">TC1</strain>
    </source>
</reference>
<evidence type="ECO:0000256" key="3">
    <source>
        <dbReference type="ARBA" id="ARBA00012239"/>
    </source>
</evidence>
<dbReference type="RefSeq" id="WP_062282104.1">
    <property type="nucleotide sequence ID" value="NZ_DF968181.1"/>
</dbReference>
<dbReference type="GO" id="GO:0031071">
    <property type="term" value="F:cysteine desulfurase activity"/>
    <property type="evidence" value="ECO:0007669"/>
    <property type="project" value="UniProtKB-EC"/>
</dbReference>
<dbReference type="GO" id="GO:0046872">
    <property type="term" value="F:metal ion binding"/>
    <property type="evidence" value="ECO:0007669"/>
    <property type="project" value="UniProtKB-KW"/>
</dbReference>
<keyword evidence="13" id="KW-1185">Reference proteome</keyword>
<proteinExistence type="inferred from homology"/>
<evidence type="ECO:0000256" key="10">
    <source>
        <dbReference type="RuleBase" id="RU004504"/>
    </source>
</evidence>
<evidence type="ECO:0000256" key="1">
    <source>
        <dbReference type="ARBA" id="ARBA00001933"/>
    </source>
</evidence>
<dbReference type="PANTHER" id="PTHR11601:SF34">
    <property type="entry name" value="CYSTEINE DESULFURASE"/>
    <property type="match status" value="1"/>
</dbReference>
<dbReference type="EC" id="2.8.1.7" evidence="3"/>
<dbReference type="InterPro" id="IPR015421">
    <property type="entry name" value="PyrdxlP-dep_Trfase_major"/>
</dbReference>
<evidence type="ECO:0000256" key="8">
    <source>
        <dbReference type="ARBA" id="ARBA00023014"/>
    </source>
</evidence>
<dbReference type="Proteomes" id="UP000053370">
    <property type="component" value="Unassembled WGS sequence"/>
</dbReference>
<dbReference type="SUPFAM" id="SSF53383">
    <property type="entry name" value="PLP-dependent transferases"/>
    <property type="match status" value="1"/>
</dbReference>
<dbReference type="PATRIC" id="fig|1678840.3.peg.2685"/>
<dbReference type="PIRSF" id="PIRSF005572">
    <property type="entry name" value="NifS"/>
    <property type="match status" value="1"/>
</dbReference>
<dbReference type="Gene3D" id="3.90.1150.10">
    <property type="entry name" value="Aspartate Aminotransferase, domain 1"/>
    <property type="match status" value="1"/>
</dbReference>
<keyword evidence="7" id="KW-0408">Iron</keyword>
<dbReference type="InterPro" id="IPR015422">
    <property type="entry name" value="PyrdxlP-dep_Trfase_small"/>
</dbReference>
<evidence type="ECO:0000259" key="11">
    <source>
        <dbReference type="Pfam" id="PF00266"/>
    </source>
</evidence>
<keyword evidence="6" id="KW-0663">Pyridoxal phosphate</keyword>
<evidence type="ECO:0000256" key="4">
    <source>
        <dbReference type="ARBA" id="ARBA00022679"/>
    </source>
</evidence>
<gene>
    <name evidence="12" type="ORF">ATC1_131240</name>
</gene>
<evidence type="ECO:0000256" key="7">
    <source>
        <dbReference type="ARBA" id="ARBA00023004"/>
    </source>
</evidence>
<dbReference type="EMBL" id="DF968181">
    <property type="protein sequence ID" value="GAP41255.1"/>
    <property type="molecule type" value="Genomic_DNA"/>
</dbReference>